<reference evidence="11 12" key="1">
    <citation type="submission" date="2018-12" db="EMBL/GenBank/DDBJ databases">
        <title>bacterium Hansschlegelia zhihuaiae S113.</title>
        <authorList>
            <person name="He J."/>
        </authorList>
    </citation>
    <scope>NUCLEOTIDE SEQUENCE [LARGE SCALE GENOMIC DNA]</scope>
    <source>
        <strain evidence="11 12">S 113</strain>
    </source>
</reference>
<name>A0A4V1KJK9_9HYPH</name>
<comment type="similarity">
    <text evidence="9">Belongs to the SecD/SecF family. SecF subfamily.</text>
</comment>
<sequence length="326" mass="35610">MRLIRLFPDDSNFRFVRWRAVTFPLSAFIAVMTLVLFMTQGLNYGIDFTGGTLMELQAKSGQADIAKVRETSHSFEVGEVEVQEFGQGGQVSVRFRVQPGGEAAQSKLVSDARRAFEGEYEIRRVETVGPRVSGELVQAGTLGVVLSIMAVLVYLWFRFELNLAIGAIIGTLHDIVLTVGFFLITREEFNMTSIAAILTIVGYSLNETVVVFDRTRELLRKYKNIPTEELLDLSINHTMSRTVMTATTTALSLLALVLFGGQAIQGFANVMLYGVIICTYSAIFVSTPMLIYLGVKTSARAAADAKADAAAREAASRAPAAPRGMA</sequence>
<dbReference type="PANTHER" id="PTHR30081:SF8">
    <property type="entry name" value="PROTEIN TRANSLOCASE SUBUNIT SECF"/>
    <property type="match status" value="1"/>
</dbReference>
<dbReference type="GO" id="GO:0005886">
    <property type="term" value="C:plasma membrane"/>
    <property type="evidence" value="ECO:0007669"/>
    <property type="project" value="UniProtKB-SubCell"/>
</dbReference>
<feature type="transmembrane region" description="Helical" evidence="9">
    <location>
        <begin position="21"/>
        <end position="39"/>
    </location>
</feature>
<dbReference type="SUPFAM" id="SSF82866">
    <property type="entry name" value="Multidrug efflux transporter AcrB transmembrane domain"/>
    <property type="match status" value="1"/>
</dbReference>
<keyword evidence="2 9" id="KW-0813">Transport</keyword>
<evidence type="ECO:0000313" key="11">
    <source>
        <dbReference type="EMBL" id="RXF74552.1"/>
    </source>
</evidence>
<feature type="transmembrane region" description="Helical" evidence="9">
    <location>
        <begin position="243"/>
        <end position="264"/>
    </location>
</feature>
<feature type="domain" description="Protein export membrane protein SecD/SecF C-terminal" evidence="10">
    <location>
        <begin position="113"/>
        <end position="294"/>
    </location>
</feature>
<dbReference type="Proteomes" id="UP000289708">
    <property type="component" value="Unassembled WGS sequence"/>
</dbReference>
<feature type="transmembrane region" description="Helical" evidence="9">
    <location>
        <begin position="136"/>
        <end position="157"/>
    </location>
</feature>
<evidence type="ECO:0000256" key="2">
    <source>
        <dbReference type="ARBA" id="ARBA00022448"/>
    </source>
</evidence>
<evidence type="ECO:0000256" key="7">
    <source>
        <dbReference type="ARBA" id="ARBA00023010"/>
    </source>
</evidence>
<proteinExistence type="inferred from homology"/>
<dbReference type="GO" id="GO:0015450">
    <property type="term" value="F:protein-transporting ATPase activity"/>
    <property type="evidence" value="ECO:0007669"/>
    <property type="project" value="InterPro"/>
</dbReference>
<keyword evidence="6 9" id="KW-1133">Transmembrane helix</keyword>
<evidence type="ECO:0000259" key="10">
    <source>
        <dbReference type="Pfam" id="PF02355"/>
    </source>
</evidence>
<dbReference type="GO" id="GO:0006605">
    <property type="term" value="P:protein targeting"/>
    <property type="evidence" value="ECO:0007669"/>
    <property type="project" value="UniProtKB-UniRule"/>
</dbReference>
<dbReference type="GO" id="GO:0043952">
    <property type="term" value="P:protein transport by the Sec complex"/>
    <property type="evidence" value="ECO:0007669"/>
    <property type="project" value="UniProtKB-UniRule"/>
</dbReference>
<dbReference type="PANTHER" id="PTHR30081">
    <property type="entry name" value="PROTEIN-EXPORT MEMBRANE PROTEIN SEC"/>
    <property type="match status" value="1"/>
</dbReference>
<evidence type="ECO:0000256" key="8">
    <source>
        <dbReference type="ARBA" id="ARBA00023136"/>
    </source>
</evidence>
<dbReference type="InterPro" id="IPR005665">
    <property type="entry name" value="SecF_bac"/>
</dbReference>
<dbReference type="EMBL" id="RYFI01000003">
    <property type="protein sequence ID" value="RXF74552.1"/>
    <property type="molecule type" value="Genomic_DNA"/>
</dbReference>
<comment type="caution">
    <text evidence="11">The sequence shown here is derived from an EMBL/GenBank/DDBJ whole genome shotgun (WGS) entry which is preliminary data.</text>
</comment>
<evidence type="ECO:0000256" key="1">
    <source>
        <dbReference type="ARBA" id="ARBA00004651"/>
    </source>
</evidence>
<comment type="function">
    <text evidence="9">Part of the Sec protein translocase complex. Interacts with the SecYEG preprotein conducting channel. SecDF uses the proton motive force (PMF) to complete protein translocation after the ATP-dependent function of SecA.</text>
</comment>
<dbReference type="Pfam" id="PF07549">
    <property type="entry name" value="Sec_GG"/>
    <property type="match status" value="1"/>
</dbReference>
<dbReference type="InterPro" id="IPR022646">
    <property type="entry name" value="SecD/SecF_CS"/>
</dbReference>
<dbReference type="InterPro" id="IPR022645">
    <property type="entry name" value="SecD/SecF_bac"/>
</dbReference>
<evidence type="ECO:0000256" key="9">
    <source>
        <dbReference type="HAMAP-Rule" id="MF_01464"/>
    </source>
</evidence>
<keyword evidence="4 9" id="KW-0812">Transmembrane</keyword>
<dbReference type="PRINTS" id="PR01755">
    <property type="entry name" value="SECFTRNLCASE"/>
</dbReference>
<dbReference type="RefSeq" id="WP_128776202.1">
    <property type="nucleotide sequence ID" value="NZ_RYFI01000003.1"/>
</dbReference>
<keyword evidence="8 9" id="KW-0472">Membrane</keyword>
<keyword evidence="5 9" id="KW-0653">Protein transport</keyword>
<comment type="subunit">
    <text evidence="9">Forms a complex with SecD. Part of the essential Sec protein translocation apparatus which comprises SecA, SecYEG and auxiliary proteins SecDF-YajC and YidC.</text>
</comment>
<feature type="transmembrane region" description="Helical" evidence="9">
    <location>
        <begin position="191"/>
        <end position="212"/>
    </location>
</feature>
<dbReference type="OrthoDB" id="9774769at2"/>
<dbReference type="AlphaFoldDB" id="A0A4V1KJK9"/>
<keyword evidence="7 9" id="KW-0811">Translocation</keyword>
<feature type="transmembrane region" description="Helical" evidence="9">
    <location>
        <begin position="270"/>
        <end position="293"/>
    </location>
</feature>
<evidence type="ECO:0000256" key="3">
    <source>
        <dbReference type="ARBA" id="ARBA00022475"/>
    </source>
</evidence>
<dbReference type="Gene3D" id="1.20.1640.10">
    <property type="entry name" value="Multidrug efflux transporter AcrB transmembrane domain"/>
    <property type="match status" value="1"/>
</dbReference>
<dbReference type="HAMAP" id="MF_01464_B">
    <property type="entry name" value="SecF_B"/>
    <property type="match status" value="1"/>
</dbReference>
<organism evidence="11 12">
    <name type="scientific">Hansschlegelia zhihuaiae</name>
    <dbReference type="NCBI Taxonomy" id="405005"/>
    <lineage>
        <taxon>Bacteria</taxon>
        <taxon>Pseudomonadati</taxon>
        <taxon>Pseudomonadota</taxon>
        <taxon>Alphaproteobacteria</taxon>
        <taxon>Hyphomicrobiales</taxon>
        <taxon>Methylopilaceae</taxon>
        <taxon>Hansschlegelia</taxon>
    </lineage>
</organism>
<dbReference type="InterPro" id="IPR055344">
    <property type="entry name" value="SecD_SecF_C_bact"/>
</dbReference>
<dbReference type="NCBIfam" id="TIGR00966">
    <property type="entry name" value="transloc_SecF"/>
    <property type="match status" value="1"/>
</dbReference>
<evidence type="ECO:0000256" key="4">
    <source>
        <dbReference type="ARBA" id="ARBA00022692"/>
    </source>
</evidence>
<comment type="subcellular location">
    <subcellularLocation>
        <location evidence="1 9">Cell membrane</location>
        <topology evidence="1 9">Multi-pass membrane protein</topology>
    </subcellularLocation>
</comment>
<protein>
    <recommendedName>
        <fullName evidence="9">Protein-export membrane protein SecF</fullName>
    </recommendedName>
</protein>
<evidence type="ECO:0000256" key="5">
    <source>
        <dbReference type="ARBA" id="ARBA00022927"/>
    </source>
</evidence>
<keyword evidence="12" id="KW-1185">Reference proteome</keyword>
<dbReference type="NCBIfam" id="TIGR00916">
    <property type="entry name" value="2A0604s01"/>
    <property type="match status" value="1"/>
</dbReference>
<dbReference type="InterPro" id="IPR022813">
    <property type="entry name" value="SecD/SecF_arch_bac"/>
</dbReference>
<evidence type="ECO:0000256" key="6">
    <source>
        <dbReference type="ARBA" id="ARBA00022989"/>
    </source>
</evidence>
<accession>A0A4V1KJK9</accession>
<dbReference type="Pfam" id="PF02355">
    <property type="entry name" value="SecD_SecF_C"/>
    <property type="match status" value="1"/>
</dbReference>
<keyword evidence="3 9" id="KW-1003">Cell membrane</keyword>
<dbReference type="InterPro" id="IPR048634">
    <property type="entry name" value="SecD_SecF_C"/>
</dbReference>
<evidence type="ECO:0000313" key="12">
    <source>
        <dbReference type="Proteomes" id="UP000289708"/>
    </source>
</evidence>
<feature type="transmembrane region" description="Helical" evidence="9">
    <location>
        <begin position="164"/>
        <end position="185"/>
    </location>
</feature>
<gene>
    <name evidence="9 11" type="primary">secF</name>
    <name evidence="11" type="ORF">EK403_03885</name>
</gene>
<dbReference type="GO" id="GO:0065002">
    <property type="term" value="P:intracellular protein transmembrane transport"/>
    <property type="evidence" value="ECO:0007669"/>
    <property type="project" value="UniProtKB-UniRule"/>
</dbReference>